<dbReference type="Gene3D" id="3.30.420.40">
    <property type="match status" value="1"/>
</dbReference>
<dbReference type="InterPro" id="IPR003695">
    <property type="entry name" value="Ppx_GppA_N"/>
</dbReference>
<dbReference type="PANTHER" id="PTHR30005:SF0">
    <property type="entry name" value="RETROGRADE REGULATION PROTEIN 2"/>
    <property type="match status" value="1"/>
</dbReference>
<dbReference type="SUPFAM" id="SSF53067">
    <property type="entry name" value="Actin-like ATPase domain"/>
    <property type="match status" value="2"/>
</dbReference>
<dbReference type="CDD" id="cd24052">
    <property type="entry name" value="ASKHA_NBD_HpPPX-GppA-like"/>
    <property type="match status" value="1"/>
</dbReference>
<dbReference type="PANTHER" id="PTHR30005">
    <property type="entry name" value="EXOPOLYPHOSPHATASE"/>
    <property type="match status" value="1"/>
</dbReference>
<evidence type="ECO:0000259" key="2">
    <source>
        <dbReference type="Pfam" id="PF02541"/>
    </source>
</evidence>
<reference evidence="3 4" key="1">
    <citation type="submission" date="2020-08" db="EMBL/GenBank/DDBJ databases">
        <title>Genome public.</title>
        <authorList>
            <person name="Liu C."/>
            <person name="Sun Q."/>
        </authorList>
    </citation>
    <scope>NUCLEOTIDE SEQUENCE [LARGE SCALE GENOMIC DNA]</scope>
    <source>
        <strain evidence="3 4">BX1</strain>
    </source>
</reference>
<evidence type="ECO:0000256" key="1">
    <source>
        <dbReference type="ARBA" id="ARBA00007125"/>
    </source>
</evidence>
<keyword evidence="4" id="KW-1185">Reference proteome</keyword>
<organism evidence="3 4">
    <name type="scientific">Yanshouia hominis</name>
    <dbReference type="NCBI Taxonomy" id="2763673"/>
    <lineage>
        <taxon>Bacteria</taxon>
        <taxon>Bacillati</taxon>
        <taxon>Bacillota</taxon>
        <taxon>Clostridia</taxon>
        <taxon>Eubacteriales</taxon>
        <taxon>Oscillospiraceae</taxon>
        <taxon>Yanshouia</taxon>
    </lineage>
</organism>
<dbReference type="EMBL" id="JACRTB010000042">
    <property type="protein sequence ID" value="MBC8577678.1"/>
    <property type="molecule type" value="Genomic_DNA"/>
</dbReference>
<evidence type="ECO:0000313" key="3">
    <source>
        <dbReference type="EMBL" id="MBC8577678.1"/>
    </source>
</evidence>
<dbReference type="RefSeq" id="WP_262401054.1">
    <property type="nucleotide sequence ID" value="NZ_JACRTB010000042.1"/>
</dbReference>
<proteinExistence type="inferred from homology"/>
<evidence type="ECO:0000313" key="4">
    <source>
        <dbReference type="Proteomes" id="UP000658131"/>
    </source>
</evidence>
<dbReference type="InterPro" id="IPR043129">
    <property type="entry name" value="ATPase_NBD"/>
</dbReference>
<comment type="similarity">
    <text evidence="1">Belongs to the GppA/Ppx family.</text>
</comment>
<name>A0ABR7NPU0_9FIRM</name>
<protein>
    <recommendedName>
        <fullName evidence="2">Ppx/GppA phosphatase N-terminal domain-containing protein</fullName>
    </recommendedName>
</protein>
<accession>A0ABR7NPU0</accession>
<sequence length="299" mass="32522">MRYGVIDLGSNTIRTVVYETEGKSFKKLISERSFTGILNYIENGRLRPDGIEAIREAVSRMAELCRLLGCAEIHAFATASLRGVQNAGAVCEALSDTGISVRVLTGEEEAACDFAGLMASGLAPDGLGFDLGGGSCQIIRYAGRELTGSVSLPVGSLAMYNRFVRGIIPTQKEQKEIRAFVREQLNSSDIKSGPDFDTVYAIGGTARAAGKLHRALTGQNRPIEGYPLTCEQMDELCELMTALDMHGLRLMERVAPERITTIVPGILVIRTICRILGAKQIQVVKNGVREGYLCRYLLK</sequence>
<gene>
    <name evidence="3" type="ORF">H8717_14880</name>
</gene>
<comment type="caution">
    <text evidence="3">The sequence shown here is derived from an EMBL/GenBank/DDBJ whole genome shotgun (WGS) entry which is preliminary data.</text>
</comment>
<dbReference type="Proteomes" id="UP000658131">
    <property type="component" value="Unassembled WGS sequence"/>
</dbReference>
<dbReference type="Gene3D" id="3.30.420.150">
    <property type="entry name" value="Exopolyphosphatase. Domain 2"/>
    <property type="match status" value="1"/>
</dbReference>
<dbReference type="Pfam" id="PF02541">
    <property type="entry name" value="Ppx-GppA"/>
    <property type="match status" value="1"/>
</dbReference>
<dbReference type="InterPro" id="IPR050273">
    <property type="entry name" value="GppA/Ppx_hydrolase"/>
</dbReference>
<feature type="domain" description="Ppx/GppA phosphatase N-terminal" evidence="2">
    <location>
        <begin position="17"/>
        <end position="298"/>
    </location>
</feature>